<dbReference type="Pfam" id="PF09425">
    <property type="entry name" value="Jas_motif"/>
    <property type="match status" value="1"/>
</dbReference>
<dbReference type="OrthoDB" id="1939212at2759"/>
<feature type="domain" description="Tify" evidence="3">
    <location>
        <begin position="35"/>
        <end position="70"/>
    </location>
</feature>
<dbReference type="OMA" id="MMGIANI"/>
<gene>
    <name evidence="4" type="ORF">KP509_07G035700</name>
</gene>
<reference evidence="4" key="1">
    <citation type="submission" date="2021-08" db="EMBL/GenBank/DDBJ databases">
        <title>WGS assembly of Ceratopteris richardii.</title>
        <authorList>
            <person name="Marchant D.B."/>
            <person name="Chen G."/>
            <person name="Jenkins J."/>
            <person name="Shu S."/>
            <person name="Leebens-Mack J."/>
            <person name="Grimwood J."/>
            <person name="Schmutz J."/>
            <person name="Soltis P."/>
            <person name="Soltis D."/>
            <person name="Chen Z.-H."/>
        </authorList>
    </citation>
    <scope>NUCLEOTIDE SEQUENCE</scope>
    <source>
        <strain evidence="4">Whitten #5841</strain>
        <tissue evidence="4">Leaf</tissue>
    </source>
</reference>
<accession>A0A8T2UDV7</accession>
<protein>
    <recommendedName>
        <fullName evidence="3">Tify domain-containing protein</fullName>
    </recommendedName>
</protein>
<dbReference type="PANTHER" id="PTHR33077:SF60">
    <property type="entry name" value="TIFY DOMAIN-CONTAINING PROTEIN"/>
    <property type="match status" value="1"/>
</dbReference>
<dbReference type="PANTHER" id="PTHR33077">
    <property type="entry name" value="PROTEIN TIFY 4A-RELATED-RELATED"/>
    <property type="match status" value="1"/>
</dbReference>
<dbReference type="GO" id="GO:2000022">
    <property type="term" value="P:regulation of jasmonic acid mediated signaling pathway"/>
    <property type="evidence" value="ECO:0007669"/>
    <property type="project" value="TreeGrafter"/>
</dbReference>
<dbReference type="GO" id="GO:0031347">
    <property type="term" value="P:regulation of defense response"/>
    <property type="evidence" value="ECO:0007669"/>
    <property type="project" value="TreeGrafter"/>
</dbReference>
<name>A0A8T2UDV7_CERRI</name>
<comment type="similarity">
    <text evidence="1">Belongs to the TIFY/JAZ family.</text>
</comment>
<keyword evidence="5" id="KW-1185">Reference proteome</keyword>
<dbReference type="SMART" id="SM00979">
    <property type="entry name" value="TIFY"/>
    <property type="match status" value="1"/>
</dbReference>
<sequence>MFAVPPQSGNVQTMATRALDLLGGPNGSASLPVMKSSKDPELTIFYGGTVNVYNDVPADKAHAIMLLLSTNGARQSHRESINTAPNSAAVGAHTSECYASSLPPVGKSIVYKHGLSRPSTPSPSSPLQVLQSERKPTPPINKRTQAELPFARKASLARFLEKRKDRVQASSAPEADNENAGDAIKKIKTSE</sequence>
<dbReference type="PROSITE" id="PS51320">
    <property type="entry name" value="TIFY"/>
    <property type="match status" value="1"/>
</dbReference>
<dbReference type="Proteomes" id="UP000825935">
    <property type="component" value="Chromosome 7"/>
</dbReference>
<evidence type="ECO:0000313" key="4">
    <source>
        <dbReference type="EMBL" id="KAH7432700.1"/>
    </source>
</evidence>
<evidence type="ECO:0000259" key="3">
    <source>
        <dbReference type="PROSITE" id="PS51320"/>
    </source>
</evidence>
<dbReference type="InterPro" id="IPR018467">
    <property type="entry name" value="CCT_CS"/>
</dbReference>
<evidence type="ECO:0000256" key="2">
    <source>
        <dbReference type="SAM" id="MobiDB-lite"/>
    </source>
</evidence>
<dbReference type="EMBL" id="CM035412">
    <property type="protein sequence ID" value="KAH7432700.1"/>
    <property type="molecule type" value="Genomic_DNA"/>
</dbReference>
<dbReference type="GO" id="GO:0005634">
    <property type="term" value="C:nucleus"/>
    <property type="evidence" value="ECO:0007669"/>
    <property type="project" value="TreeGrafter"/>
</dbReference>
<dbReference type="InterPro" id="IPR040390">
    <property type="entry name" value="TIFY/JAZ"/>
</dbReference>
<dbReference type="InterPro" id="IPR010399">
    <property type="entry name" value="Tify_dom"/>
</dbReference>
<dbReference type="GO" id="GO:0009611">
    <property type="term" value="P:response to wounding"/>
    <property type="evidence" value="ECO:0007669"/>
    <property type="project" value="TreeGrafter"/>
</dbReference>
<dbReference type="Pfam" id="PF06200">
    <property type="entry name" value="tify"/>
    <property type="match status" value="1"/>
</dbReference>
<evidence type="ECO:0000313" key="5">
    <source>
        <dbReference type="Proteomes" id="UP000825935"/>
    </source>
</evidence>
<comment type="caution">
    <text evidence="4">The sequence shown here is derived from an EMBL/GenBank/DDBJ whole genome shotgun (WGS) entry which is preliminary data.</text>
</comment>
<dbReference type="AlphaFoldDB" id="A0A8T2UDV7"/>
<proteinExistence type="inferred from homology"/>
<feature type="region of interest" description="Disordered" evidence="2">
    <location>
        <begin position="112"/>
        <end position="191"/>
    </location>
</feature>
<evidence type="ECO:0000256" key="1">
    <source>
        <dbReference type="ARBA" id="ARBA00008614"/>
    </source>
</evidence>
<organism evidence="4 5">
    <name type="scientific">Ceratopteris richardii</name>
    <name type="common">Triangle waterfern</name>
    <dbReference type="NCBI Taxonomy" id="49495"/>
    <lineage>
        <taxon>Eukaryota</taxon>
        <taxon>Viridiplantae</taxon>
        <taxon>Streptophyta</taxon>
        <taxon>Embryophyta</taxon>
        <taxon>Tracheophyta</taxon>
        <taxon>Polypodiopsida</taxon>
        <taxon>Polypodiidae</taxon>
        <taxon>Polypodiales</taxon>
        <taxon>Pteridineae</taxon>
        <taxon>Pteridaceae</taxon>
        <taxon>Parkerioideae</taxon>
        <taxon>Ceratopteris</taxon>
    </lineage>
</organism>